<keyword evidence="3" id="KW-1133">Transmembrane helix</keyword>
<dbReference type="InterPro" id="IPR002347">
    <property type="entry name" value="SDR_fam"/>
</dbReference>
<gene>
    <name evidence="4" type="ORF">C7999DRAFT_44590</name>
</gene>
<dbReference type="PANTHER" id="PTHR43899">
    <property type="entry name" value="RH59310P"/>
    <property type="match status" value="1"/>
</dbReference>
<organism evidence="4 5">
    <name type="scientific">Corynascus novoguineensis</name>
    <dbReference type="NCBI Taxonomy" id="1126955"/>
    <lineage>
        <taxon>Eukaryota</taxon>
        <taxon>Fungi</taxon>
        <taxon>Dikarya</taxon>
        <taxon>Ascomycota</taxon>
        <taxon>Pezizomycotina</taxon>
        <taxon>Sordariomycetes</taxon>
        <taxon>Sordariomycetidae</taxon>
        <taxon>Sordariales</taxon>
        <taxon>Chaetomiaceae</taxon>
        <taxon>Corynascus</taxon>
    </lineage>
</organism>
<dbReference type="PRINTS" id="PR00081">
    <property type="entry name" value="GDHRDH"/>
</dbReference>
<dbReference type="SUPFAM" id="SSF51735">
    <property type="entry name" value="NAD(P)-binding Rossmann-fold domains"/>
    <property type="match status" value="1"/>
</dbReference>
<name>A0AAN7CKB5_9PEZI</name>
<reference evidence="4" key="2">
    <citation type="submission" date="2023-05" db="EMBL/GenBank/DDBJ databases">
        <authorList>
            <consortium name="Lawrence Berkeley National Laboratory"/>
            <person name="Steindorff A."/>
            <person name="Hensen N."/>
            <person name="Bonometti L."/>
            <person name="Westerberg I."/>
            <person name="Brannstrom I.O."/>
            <person name="Guillou S."/>
            <person name="Cros-Aarteil S."/>
            <person name="Calhoun S."/>
            <person name="Haridas S."/>
            <person name="Kuo A."/>
            <person name="Mondo S."/>
            <person name="Pangilinan J."/>
            <person name="Riley R."/>
            <person name="Labutti K."/>
            <person name="Andreopoulos B."/>
            <person name="Lipzen A."/>
            <person name="Chen C."/>
            <person name="Yanf M."/>
            <person name="Daum C."/>
            <person name="Ng V."/>
            <person name="Clum A."/>
            <person name="Ohm R."/>
            <person name="Martin F."/>
            <person name="Silar P."/>
            <person name="Natvig D."/>
            <person name="Lalanne C."/>
            <person name="Gautier V."/>
            <person name="Ament-Velasquez S.L."/>
            <person name="Kruys A."/>
            <person name="Hutchinson M.I."/>
            <person name="Powell A.J."/>
            <person name="Barry K."/>
            <person name="Miller A.N."/>
            <person name="Grigoriev I.V."/>
            <person name="Debuchy R."/>
            <person name="Gladieux P."/>
            <person name="Thoren M.H."/>
            <person name="Johannesson H."/>
        </authorList>
    </citation>
    <scope>NUCLEOTIDE SEQUENCE</scope>
    <source>
        <strain evidence="4">CBS 359.72</strain>
    </source>
</reference>
<proteinExistence type="inferred from homology"/>
<dbReference type="PANTHER" id="PTHR43899:SF13">
    <property type="entry name" value="RH59310P"/>
    <property type="match status" value="1"/>
</dbReference>
<sequence length="330" mass="35550">MKELVYALAGIGAGLVLFFLHSTARFLSFHLLTPSEPLKKYKRADTDAYALITGASAGIGLGVARELVNQGFGVILLGHLTDELAAAADSIRQARPGAKVRTLLLDARSATPDDMAAAVASLSSELTITILVNNVGGIPVSNPPFRPLATYAVADVDAVINQNARFMARLTALLILILSVTPKTAQEERSLILTLSSAAQVGVPWLVMYGATKAFNRAFGAGLARELAACPETARVDSLVVVPGEVLSQANCRRVPRSAPTAERFGRDIVRKADAALRNGWREMHPHWWHGIEDVLLRIAPEAALTKGLVDQLWAKKSAWDEFLKDKKDE</sequence>
<dbReference type="Proteomes" id="UP001303647">
    <property type="component" value="Unassembled WGS sequence"/>
</dbReference>
<keyword evidence="3" id="KW-0472">Membrane</keyword>
<evidence type="ECO:0000313" key="4">
    <source>
        <dbReference type="EMBL" id="KAK4243645.1"/>
    </source>
</evidence>
<evidence type="ECO:0000313" key="5">
    <source>
        <dbReference type="Proteomes" id="UP001303647"/>
    </source>
</evidence>
<keyword evidence="5" id="KW-1185">Reference proteome</keyword>
<comment type="caution">
    <text evidence="4">The sequence shown here is derived from an EMBL/GenBank/DDBJ whole genome shotgun (WGS) entry which is preliminary data.</text>
</comment>
<dbReference type="GO" id="GO:0016491">
    <property type="term" value="F:oxidoreductase activity"/>
    <property type="evidence" value="ECO:0007669"/>
    <property type="project" value="UniProtKB-KW"/>
</dbReference>
<dbReference type="EMBL" id="MU857794">
    <property type="protein sequence ID" value="KAK4243645.1"/>
    <property type="molecule type" value="Genomic_DNA"/>
</dbReference>
<dbReference type="InterPro" id="IPR036291">
    <property type="entry name" value="NAD(P)-bd_dom_sf"/>
</dbReference>
<protein>
    <submittedName>
        <fullName evidence="4">3-ketoacyl-CoA reductase</fullName>
    </submittedName>
</protein>
<accession>A0AAN7CKB5</accession>
<keyword evidence="2" id="KW-0560">Oxidoreductase</keyword>
<evidence type="ECO:0000256" key="3">
    <source>
        <dbReference type="SAM" id="Phobius"/>
    </source>
</evidence>
<evidence type="ECO:0000256" key="2">
    <source>
        <dbReference type="ARBA" id="ARBA00023002"/>
    </source>
</evidence>
<dbReference type="AlphaFoldDB" id="A0AAN7CKB5"/>
<evidence type="ECO:0000256" key="1">
    <source>
        <dbReference type="ARBA" id="ARBA00006484"/>
    </source>
</evidence>
<dbReference type="GO" id="GO:0005783">
    <property type="term" value="C:endoplasmic reticulum"/>
    <property type="evidence" value="ECO:0007669"/>
    <property type="project" value="TreeGrafter"/>
</dbReference>
<dbReference type="Pfam" id="PF00106">
    <property type="entry name" value="adh_short"/>
    <property type="match status" value="1"/>
</dbReference>
<keyword evidence="3" id="KW-0812">Transmembrane</keyword>
<dbReference type="Gene3D" id="3.40.50.720">
    <property type="entry name" value="NAD(P)-binding Rossmann-like Domain"/>
    <property type="match status" value="1"/>
</dbReference>
<feature type="transmembrane region" description="Helical" evidence="3">
    <location>
        <begin position="6"/>
        <end position="33"/>
    </location>
</feature>
<dbReference type="InterPro" id="IPR051019">
    <property type="entry name" value="VLCFA-Steroid_DH"/>
</dbReference>
<comment type="similarity">
    <text evidence="1">Belongs to the short-chain dehydrogenases/reductases (SDR) family.</text>
</comment>
<reference evidence="4" key="1">
    <citation type="journal article" date="2023" name="Mol. Phylogenet. Evol.">
        <title>Genome-scale phylogeny and comparative genomics of the fungal order Sordariales.</title>
        <authorList>
            <person name="Hensen N."/>
            <person name="Bonometti L."/>
            <person name="Westerberg I."/>
            <person name="Brannstrom I.O."/>
            <person name="Guillou S."/>
            <person name="Cros-Aarteil S."/>
            <person name="Calhoun S."/>
            <person name="Haridas S."/>
            <person name="Kuo A."/>
            <person name="Mondo S."/>
            <person name="Pangilinan J."/>
            <person name="Riley R."/>
            <person name="LaButti K."/>
            <person name="Andreopoulos B."/>
            <person name="Lipzen A."/>
            <person name="Chen C."/>
            <person name="Yan M."/>
            <person name="Daum C."/>
            <person name="Ng V."/>
            <person name="Clum A."/>
            <person name="Steindorff A."/>
            <person name="Ohm R.A."/>
            <person name="Martin F."/>
            <person name="Silar P."/>
            <person name="Natvig D.O."/>
            <person name="Lalanne C."/>
            <person name="Gautier V."/>
            <person name="Ament-Velasquez S.L."/>
            <person name="Kruys A."/>
            <person name="Hutchinson M.I."/>
            <person name="Powell A.J."/>
            <person name="Barry K."/>
            <person name="Miller A.N."/>
            <person name="Grigoriev I.V."/>
            <person name="Debuchy R."/>
            <person name="Gladieux P."/>
            <person name="Hiltunen Thoren M."/>
            <person name="Johannesson H."/>
        </authorList>
    </citation>
    <scope>NUCLEOTIDE SEQUENCE</scope>
    <source>
        <strain evidence="4">CBS 359.72</strain>
    </source>
</reference>